<sequence>MHESQIKVSDLNTIEDKEKIISRLSEMIGVIDVQVDESAQLISLRYDTPMNLNTLEKEVYDAGFPVIDSFEGGH</sequence>
<name>A0ABS0TC10_9STAP</name>
<proteinExistence type="predicted"/>
<dbReference type="EMBL" id="JABANU010000018">
    <property type="protein sequence ID" value="MBI5975501.1"/>
    <property type="molecule type" value="Genomic_DNA"/>
</dbReference>
<dbReference type="Proteomes" id="UP000751852">
    <property type="component" value="Unassembled WGS sequence"/>
</dbReference>
<gene>
    <name evidence="1" type="ORF">HHH54_07775</name>
</gene>
<dbReference type="RefSeq" id="WP_198618278.1">
    <property type="nucleotide sequence ID" value="NZ_JABANU010000018.1"/>
</dbReference>
<organism evidence="1 2">
    <name type="scientific">Staphylococcus canis</name>
    <dbReference type="NCBI Taxonomy" id="2724942"/>
    <lineage>
        <taxon>Bacteria</taxon>
        <taxon>Bacillati</taxon>
        <taxon>Bacillota</taxon>
        <taxon>Bacilli</taxon>
        <taxon>Bacillales</taxon>
        <taxon>Staphylococcaceae</taxon>
        <taxon>Staphylococcus</taxon>
    </lineage>
</organism>
<dbReference type="InterPro" id="IPR036163">
    <property type="entry name" value="HMA_dom_sf"/>
</dbReference>
<comment type="caution">
    <text evidence="1">The sequence shown here is derived from an EMBL/GenBank/DDBJ whole genome shotgun (WGS) entry which is preliminary data.</text>
</comment>
<keyword evidence="2" id="KW-1185">Reference proteome</keyword>
<accession>A0ABS0TC10</accession>
<reference evidence="1 2" key="1">
    <citation type="submission" date="2020-04" db="EMBL/GenBank/DDBJ databases">
        <title>Staphylococcus species from domestic dog.</title>
        <authorList>
            <person name="Paterson G.K."/>
        </authorList>
    </citation>
    <scope>NUCLEOTIDE SEQUENCE [LARGE SCALE GENOMIC DNA]</scope>
    <source>
        <strain evidence="1 2">H16/1A</strain>
    </source>
</reference>
<evidence type="ECO:0000313" key="1">
    <source>
        <dbReference type="EMBL" id="MBI5975501.1"/>
    </source>
</evidence>
<dbReference type="SUPFAM" id="SSF55008">
    <property type="entry name" value="HMA, heavy metal-associated domain"/>
    <property type="match status" value="1"/>
</dbReference>
<dbReference type="NCBIfam" id="NF047536">
    <property type="entry name" value="Cu_chaper_CsoZ"/>
    <property type="match status" value="1"/>
</dbReference>
<evidence type="ECO:0000313" key="2">
    <source>
        <dbReference type="Proteomes" id="UP000751852"/>
    </source>
</evidence>
<protein>
    <submittedName>
        <fullName evidence="1">Heavy-metal-associated domain-containing protein</fullName>
    </submittedName>
</protein>